<keyword evidence="2" id="KW-1185">Reference proteome</keyword>
<organism evidence="1 2">
    <name type="scientific">Rufibacter quisquiliarum</name>
    <dbReference type="NCBI Taxonomy" id="1549639"/>
    <lineage>
        <taxon>Bacteria</taxon>
        <taxon>Pseudomonadati</taxon>
        <taxon>Bacteroidota</taxon>
        <taxon>Cytophagia</taxon>
        <taxon>Cytophagales</taxon>
        <taxon>Hymenobacteraceae</taxon>
        <taxon>Rufibacter</taxon>
    </lineage>
</organism>
<proteinExistence type="predicted"/>
<dbReference type="Proteomes" id="UP000563094">
    <property type="component" value="Unassembled WGS sequence"/>
</dbReference>
<evidence type="ECO:0000313" key="2">
    <source>
        <dbReference type="Proteomes" id="UP000563094"/>
    </source>
</evidence>
<protein>
    <submittedName>
        <fullName evidence="1">Uncharacterized protein</fullName>
    </submittedName>
</protein>
<reference evidence="1 2" key="1">
    <citation type="submission" date="2020-08" db="EMBL/GenBank/DDBJ databases">
        <title>Genomic Encyclopedia of Type Strains, Phase IV (KMG-IV): sequencing the most valuable type-strain genomes for metagenomic binning, comparative biology and taxonomic classification.</title>
        <authorList>
            <person name="Goeker M."/>
        </authorList>
    </citation>
    <scope>NUCLEOTIDE SEQUENCE [LARGE SCALE GENOMIC DNA]</scope>
    <source>
        <strain evidence="1 2">DSM 29854</strain>
    </source>
</reference>
<name>A0A839GMA9_9BACT</name>
<dbReference type="EMBL" id="JACJIQ010000002">
    <property type="protein sequence ID" value="MBA9076067.1"/>
    <property type="molecule type" value="Genomic_DNA"/>
</dbReference>
<dbReference type="RefSeq" id="WP_182511807.1">
    <property type="nucleotide sequence ID" value="NZ_JACJIQ010000002.1"/>
</dbReference>
<evidence type="ECO:0000313" key="1">
    <source>
        <dbReference type="EMBL" id="MBA9076067.1"/>
    </source>
</evidence>
<sequence>MAQKYFVTPEEVKQHTDAQQNVDNQLLEPRIPRCQEKYIKPVLGPDLYEDLDAALQAEQQEMPVTMPDHLDALLEQIVPVLAQWVFLKSLPFLTVKATNAGLKGLQDAPSDAEQRAYRKEVQEEAEDRTNDLKDWLELHKADYPNYMSTAKTARPIGGIVFD</sequence>
<gene>
    <name evidence="1" type="ORF">FHS90_000769</name>
</gene>
<comment type="caution">
    <text evidence="1">The sequence shown here is derived from an EMBL/GenBank/DDBJ whole genome shotgun (WGS) entry which is preliminary data.</text>
</comment>
<accession>A0A839GMA9</accession>
<dbReference type="AlphaFoldDB" id="A0A839GMA9"/>
<dbReference type="Pfam" id="PF20459">
    <property type="entry name" value="DUF6712"/>
    <property type="match status" value="1"/>
</dbReference>
<dbReference type="InterPro" id="IPR046558">
    <property type="entry name" value="DUF6712"/>
</dbReference>